<dbReference type="PANTHER" id="PTHR42307:SF3">
    <property type="entry name" value="PUP--PROTEIN LIGASE"/>
    <property type="match status" value="1"/>
</dbReference>
<dbReference type="RefSeq" id="WP_124867455.1">
    <property type="nucleotide sequence ID" value="NZ_RQZF01000001.1"/>
</dbReference>
<accession>A0A3P1SGH7</accession>
<evidence type="ECO:0000256" key="7">
    <source>
        <dbReference type="NCBIfam" id="TIGR03686"/>
    </source>
</evidence>
<dbReference type="AlphaFoldDB" id="A0A3P1SGH7"/>
<gene>
    <name evidence="8" type="primary">pafA</name>
    <name evidence="8" type="ORF">EII11_00295</name>
</gene>
<evidence type="ECO:0000256" key="3">
    <source>
        <dbReference type="ARBA" id="ARBA00022741"/>
    </source>
</evidence>
<reference evidence="8 9" key="1">
    <citation type="submission" date="2018-11" db="EMBL/GenBank/DDBJ databases">
        <title>Genomes From Bacteria Associated with the Canine Oral Cavity: a Test Case for Automated Genome-Based Taxonomic Assignment.</title>
        <authorList>
            <person name="Coil D.A."/>
            <person name="Jospin G."/>
            <person name="Darling A.E."/>
            <person name="Wallis C."/>
            <person name="Davis I.J."/>
            <person name="Harris S."/>
            <person name="Eisen J.A."/>
            <person name="Holcombe L.J."/>
            <person name="O'Flynn C."/>
        </authorList>
    </citation>
    <scope>NUCLEOTIDE SEQUENCE [LARGE SCALE GENOMIC DNA]</scope>
    <source>
        <strain evidence="8 9">OH770</strain>
    </source>
</reference>
<protein>
    <recommendedName>
        <fullName evidence="7">Pup--protein ligase</fullName>
        <ecNumber evidence="7">6.3.1.19</ecNumber>
    </recommendedName>
</protein>
<keyword evidence="5" id="KW-0067">ATP-binding</keyword>
<dbReference type="NCBIfam" id="TIGR03686">
    <property type="entry name" value="pupylate_PafA"/>
    <property type="match status" value="1"/>
</dbReference>
<evidence type="ECO:0000256" key="4">
    <source>
        <dbReference type="ARBA" id="ARBA00022786"/>
    </source>
</evidence>
<dbReference type="GO" id="GO:0019941">
    <property type="term" value="P:modification-dependent protein catabolic process"/>
    <property type="evidence" value="ECO:0007669"/>
    <property type="project" value="UniProtKB-UniRule"/>
</dbReference>
<organism evidence="8 9">
    <name type="scientific">Schaalia canis</name>
    <dbReference type="NCBI Taxonomy" id="100469"/>
    <lineage>
        <taxon>Bacteria</taxon>
        <taxon>Bacillati</taxon>
        <taxon>Actinomycetota</taxon>
        <taxon>Actinomycetes</taxon>
        <taxon>Actinomycetales</taxon>
        <taxon>Actinomycetaceae</taxon>
        <taxon>Schaalia</taxon>
    </lineage>
</organism>
<evidence type="ECO:0000256" key="5">
    <source>
        <dbReference type="ARBA" id="ARBA00022840"/>
    </source>
</evidence>
<dbReference type="InterPro" id="IPR022279">
    <property type="entry name" value="Pup_ligase"/>
</dbReference>
<keyword evidence="4" id="KW-0833">Ubl conjugation pathway</keyword>
<evidence type="ECO:0000313" key="8">
    <source>
        <dbReference type="EMBL" id="RRC96154.1"/>
    </source>
</evidence>
<keyword evidence="2" id="KW-0479">Metal-binding</keyword>
<proteinExistence type="predicted"/>
<keyword evidence="3" id="KW-0547">Nucleotide-binding</keyword>
<evidence type="ECO:0000256" key="6">
    <source>
        <dbReference type="ARBA" id="ARBA00022842"/>
    </source>
</evidence>
<dbReference type="EMBL" id="RQZF01000001">
    <property type="protein sequence ID" value="RRC96154.1"/>
    <property type="molecule type" value="Genomic_DNA"/>
</dbReference>
<dbReference type="PANTHER" id="PTHR42307">
    <property type="entry name" value="PUP DEAMIDASE/DEPUPYLASE"/>
    <property type="match status" value="1"/>
</dbReference>
<dbReference type="GO" id="GO:0046872">
    <property type="term" value="F:metal ion binding"/>
    <property type="evidence" value="ECO:0007669"/>
    <property type="project" value="UniProtKB-KW"/>
</dbReference>
<dbReference type="OrthoDB" id="9760627at2"/>
<evidence type="ECO:0000256" key="2">
    <source>
        <dbReference type="ARBA" id="ARBA00022723"/>
    </source>
</evidence>
<keyword evidence="9" id="KW-1185">Reference proteome</keyword>
<dbReference type="GO" id="GO:0016879">
    <property type="term" value="F:ligase activity, forming carbon-nitrogen bonds"/>
    <property type="evidence" value="ECO:0007669"/>
    <property type="project" value="UniProtKB-UniRule"/>
</dbReference>
<dbReference type="Pfam" id="PF03136">
    <property type="entry name" value="Pup_ligase"/>
    <property type="match status" value="1"/>
</dbReference>
<dbReference type="GO" id="GO:0010498">
    <property type="term" value="P:proteasomal protein catabolic process"/>
    <property type="evidence" value="ECO:0007669"/>
    <property type="project" value="UniProtKB-UniRule"/>
</dbReference>
<sequence>MRRRVFGIETEYGLTAASTTGGPPPIDAEAAARYLFSPLLNAGRTSNLFTRNGGRLYLDVGSHPEYATAECDRLEDLLAQVRAGGQMLVDLSLEAAPLMRADNVEASLHLIANNLDSQGNSYGCHENYLLHRRRDFREVADALVAFFITRQILVGSGHIRTDSPTAAYCFSQRADQMWDAVSSATTRSRPIINTRDEPLADSGSYRRMHVIVGDTNIAEPTTALKVGATELLLTAVEDGLRIHDLALADPMRAIREINNDLSGTVTLELTDGRMMTAVHIQDQIRQRVITRLEGTELSSMHRYVLDLWNRGLRAIESGDWSSINTELDFAIKKRLLDSYCARTGAALNDPRVARLMLMYHEITPGGMVEKMENSGMMKRLTTAQQVRTAMTTPPATTRAHLRGRAIGAAQDARADLAADWMHLRLDDASVVPIALQDPLSNEDPRVDALIDRIHAHTPLLPA</sequence>
<keyword evidence="1 8" id="KW-0436">Ligase</keyword>
<dbReference type="InterPro" id="IPR004347">
    <property type="entry name" value="Pup_ligase/deamidase"/>
</dbReference>
<dbReference type="Proteomes" id="UP000280444">
    <property type="component" value="Unassembled WGS sequence"/>
</dbReference>
<dbReference type="GO" id="GO:0005524">
    <property type="term" value="F:ATP binding"/>
    <property type="evidence" value="ECO:0007669"/>
    <property type="project" value="UniProtKB-KW"/>
</dbReference>
<keyword evidence="6" id="KW-0460">Magnesium</keyword>
<evidence type="ECO:0000256" key="1">
    <source>
        <dbReference type="ARBA" id="ARBA00022598"/>
    </source>
</evidence>
<evidence type="ECO:0000313" key="9">
    <source>
        <dbReference type="Proteomes" id="UP000280444"/>
    </source>
</evidence>
<name>A0A3P1SGH7_9ACTO</name>
<comment type="caution">
    <text evidence="8">The sequence shown here is derived from an EMBL/GenBank/DDBJ whole genome shotgun (WGS) entry which is preliminary data.</text>
</comment>
<dbReference type="EC" id="6.3.1.19" evidence="7"/>
<dbReference type="GO" id="GO:0070490">
    <property type="term" value="P:protein pupylation"/>
    <property type="evidence" value="ECO:0007669"/>
    <property type="project" value="UniProtKB-UniRule"/>
</dbReference>